<protein>
    <recommendedName>
        <fullName evidence="2">Reverse transcriptase zinc-binding domain-containing protein</fullName>
    </recommendedName>
</protein>
<dbReference type="Pfam" id="PF13966">
    <property type="entry name" value="zf-RVT"/>
    <property type="match status" value="1"/>
</dbReference>
<name>A0A3L6T323_PANMI</name>
<dbReference type="Proteomes" id="UP000275267">
    <property type="component" value="Unassembled WGS sequence"/>
</dbReference>
<dbReference type="AlphaFoldDB" id="A0A3L6T323"/>
<evidence type="ECO:0000313" key="4">
    <source>
        <dbReference type="Proteomes" id="UP000275267"/>
    </source>
</evidence>
<feature type="transmembrane region" description="Helical" evidence="1">
    <location>
        <begin position="6"/>
        <end position="27"/>
    </location>
</feature>
<comment type="caution">
    <text evidence="3">The sequence shown here is derived from an EMBL/GenBank/DDBJ whole genome shotgun (WGS) entry which is preliminary data.</text>
</comment>
<organism evidence="3 4">
    <name type="scientific">Panicum miliaceum</name>
    <name type="common">Proso millet</name>
    <name type="synonym">Broomcorn millet</name>
    <dbReference type="NCBI Taxonomy" id="4540"/>
    <lineage>
        <taxon>Eukaryota</taxon>
        <taxon>Viridiplantae</taxon>
        <taxon>Streptophyta</taxon>
        <taxon>Embryophyta</taxon>
        <taxon>Tracheophyta</taxon>
        <taxon>Spermatophyta</taxon>
        <taxon>Magnoliopsida</taxon>
        <taxon>Liliopsida</taxon>
        <taxon>Poales</taxon>
        <taxon>Poaceae</taxon>
        <taxon>PACMAD clade</taxon>
        <taxon>Panicoideae</taxon>
        <taxon>Panicodae</taxon>
        <taxon>Paniceae</taxon>
        <taxon>Panicinae</taxon>
        <taxon>Panicum</taxon>
        <taxon>Panicum sect. Panicum</taxon>
    </lineage>
</organism>
<reference evidence="4" key="1">
    <citation type="journal article" date="2019" name="Nat. Commun.">
        <title>The genome of broomcorn millet.</title>
        <authorList>
            <person name="Zou C."/>
            <person name="Miki D."/>
            <person name="Li D."/>
            <person name="Tang Q."/>
            <person name="Xiao L."/>
            <person name="Rajput S."/>
            <person name="Deng P."/>
            <person name="Jia W."/>
            <person name="Huang R."/>
            <person name="Zhang M."/>
            <person name="Sun Y."/>
            <person name="Hu J."/>
            <person name="Fu X."/>
            <person name="Schnable P.S."/>
            <person name="Li F."/>
            <person name="Zhang H."/>
            <person name="Feng B."/>
            <person name="Zhu X."/>
            <person name="Liu R."/>
            <person name="Schnable J.C."/>
            <person name="Zhu J.-K."/>
            <person name="Zhang H."/>
        </authorList>
    </citation>
    <scope>NUCLEOTIDE SEQUENCE [LARGE SCALE GENOMIC DNA]</scope>
</reference>
<proteinExistence type="predicted"/>
<dbReference type="InterPro" id="IPR026960">
    <property type="entry name" value="RVT-Znf"/>
</dbReference>
<feature type="domain" description="Reverse transcriptase zinc-binding" evidence="2">
    <location>
        <begin position="128"/>
        <end position="213"/>
    </location>
</feature>
<dbReference type="STRING" id="4540.A0A3L6T323"/>
<keyword evidence="1" id="KW-1133">Transmembrane helix</keyword>
<keyword evidence="1" id="KW-0472">Membrane</keyword>
<accession>A0A3L6T323</accession>
<evidence type="ECO:0000313" key="3">
    <source>
        <dbReference type="EMBL" id="RLN30386.1"/>
    </source>
</evidence>
<keyword evidence="4" id="KW-1185">Reference proteome</keyword>
<evidence type="ECO:0000259" key="2">
    <source>
        <dbReference type="Pfam" id="PF13966"/>
    </source>
</evidence>
<gene>
    <name evidence="3" type="ORF">C2845_PM05G01240</name>
</gene>
<keyword evidence="1" id="KW-0812">Transmembrane</keyword>
<dbReference type="EMBL" id="PQIB02000003">
    <property type="protein sequence ID" value="RLN30386.1"/>
    <property type="molecule type" value="Genomic_DNA"/>
</dbReference>
<sequence length="254" mass="29311">MGVGQLVYGVVFVAVAGAFFLALHLYLAPLHLLHHQLAARSASEIDGKCVQELAPYLFNVVGSRIVAKTIVEHELLNDGWVRDITGSLTVQVILDFLLIWDARRNIALQPDVHDKFLWKWTTLTDRCFTTSSTYKAFFIGQAEILGARVLKKAHAPGKCKIFTWLTLHDRRCWTAERRRRHNLQATDTCILCAQESESIAHLLVGCSFSREVWYRVLFRLRWRVLTLSNRYFDLGDWWMASRKKLQKADRKQVL</sequence>
<evidence type="ECO:0000256" key="1">
    <source>
        <dbReference type="SAM" id="Phobius"/>
    </source>
</evidence>
<dbReference type="OrthoDB" id="683646at2759"/>